<feature type="region of interest" description="Disordered" evidence="1">
    <location>
        <begin position="155"/>
        <end position="178"/>
    </location>
</feature>
<feature type="region of interest" description="Disordered" evidence="1">
    <location>
        <begin position="271"/>
        <end position="293"/>
    </location>
</feature>
<dbReference type="AlphaFoldDB" id="A0A9E7FUH8"/>
<dbReference type="InterPro" id="IPR012442">
    <property type="entry name" value="DUF1645_plant"/>
</dbReference>
<dbReference type="Proteomes" id="UP001055439">
    <property type="component" value="Chromosome 5"/>
</dbReference>
<evidence type="ECO:0000256" key="1">
    <source>
        <dbReference type="SAM" id="MobiDB-lite"/>
    </source>
</evidence>
<evidence type="ECO:0000313" key="2">
    <source>
        <dbReference type="EMBL" id="URE00174.1"/>
    </source>
</evidence>
<dbReference type="EMBL" id="CP097507">
    <property type="protein sequence ID" value="URE00174.1"/>
    <property type="molecule type" value="Genomic_DNA"/>
</dbReference>
<feature type="compositionally biased region" description="Basic and acidic residues" evidence="1">
    <location>
        <begin position="278"/>
        <end position="293"/>
    </location>
</feature>
<proteinExistence type="predicted"/>
<keyword evidence="3" id="KW-1185">Reference proteome</keyword>
<sequence>MSNTASKEKVITNRKKAVVAAQASDLGIMVTNTIPDDGASWSPEELLDHPFNMYSRCTSAPASSASAGSTYAHLSHLICPPSESPATFGVPFNWEEKPGTPKCEFNFRNDNRCSEFDFDFGFRGNQYEPPAVAATDEVFEKKRILPLKPPPRLYFQSVDNGGGATSSQRPPRPPRTRRLWSFRHQSKLSEEEEEDPFTVAMVEATRESSGKDKDPVSFLAKGVVCRKWRFRGLLPRRCPSNKHPGKYALLSSSSASSNQKIGAMEMRNEGVGSTQSHDSVHKTHCTAEGEASKELKKKSRKDLLNFIGFHAGGRKYCLGCDR</sequence>
<accession>A0A9E7FUH8</accession>
<dbReference type="PANTHER" id="PTHR33257">
    <property type="entry name" value="OS05G0165500 PROTEIN"/>
    <property type="match status" value="1"/>
</dbReference>
<name>A0A9E7FUH8_9LILI</name>
<reference evidence="2" key="1">
    <citation type="submission" date="2022-05" db="EMBL/GenBank/DDBJ databases">
        <title>The Musa troglodytarum L. genome provides insights into the mechanism of non-climacteric behaviour and enrichment of carotenoids.</title>
        <authorList>
            <person name="Wang J."/>
        </authorList>
    </citation>
    <scope>NUCLEOTIDE SEQUENCE</scope>
    <source>
        <tissue evidence="2">Leaf</tissue>
    </source>
</reference>
<dbReference type="PANTHER" id="PTHR33257:SF4">
    <property type="entry name" value="EXPRESSED PROTEIN"/>
    <property type="match status" value="1"/>
</dbReference>
<organism evidence="2 3">
    <name type="scientific">Musa troglodytarum</name>
    <name type="common">fe'i banana</name>
    <dbReference type="NCBI Taxonomy" id="320322"/>
    <lineage>
        <taxon>Eukaryota</taxon>
        <taxon>Viridiplantae</taxon>
        <taxon>Streptophyta</taxon>
        <taxon>Embryophyta</taxon>
        <taxon>Tracheophyta</taxon>
        <taxon>Spermatophyta</taxon>
        <taxon>Magnoliopsida</taxon>
        <taxon>Liliopsida</taxon>
        <taxon>Zingiberales</taxon>
        <taxon>Musaceae</taxon>
        <taxon>Musa</taxon>
    </lineage>
</organism>
<gene>
    <name evidence="2" type="ORF">MUK42_19841</name>
</gene>
<evidence type="ECO:0000313" key="3">
    <source>
        <dbReference type="Proteomes" id="UP001055439"/>
    </source>
</evidence>
<dbReference type="OrthoDB" id="772654at2759"/>
<protein>
    <submittedName>
        <fullName evidence="2">Uncharacterized protein</fullName>
    </submittedName>
</protein>
<dbReference type="Pfam" id="PF07816">
    <property type="entry name" value="DUF1645"/>
    <property type="match status" value="1"/>
</dbReference>